<feature type="compositionally biased region" description="Low complexity" evidence="1">
    <location>
        <begin position="68"/>
        <end position="85"/>
    </location>
</feature>
<accession>A0A7S4F723</accession>
<feature type="region of interest" description="Disordered" evidence="1">
    <location>
        <begin position="1"/>
        <end position="89"/>
    </location>
</feature>
<dbReference type="PROSITE" id="PS50096">
    <property type="entry name" value="IQ"/>
    <property type="match status" value="1"/>
</dbReference>
<evidence type="ECO:0000256" key="1">
    <source>
        <dbReference type="SAM" id="MobiDB-lite"/>
    </source>
</evidence>
<protein>
    <submittedName>
        <fullName evidence="2">Uncharacterized protein</fullName>
    </submittedName>
</protein>
<sequence length="382" mass="41842">MGGCGSKAPESVVEGGQPAAAGKPVAKHSSTAKTAQETAEPNKNDDTRTSLSSEREAREAKEAKDAQDAAAATRLQAAARGQQGRKVVPPLKQRPCNRYRVNVQAENFGDCLCGWKKADHSDKAFMDTHGTKAKRLDSSELRGKMAKKEYNACNEYHINMQAENFGDCICGRPKAEHADSAIKGDKPVTPTIVDSEQVRARFAHNNNIASCKEYRVNMQAANFGECVCGRPKAEHTAEALKGAETERQAVDEEELRKKMTAREKTTCKEFVLDMDPNAPFGQCTCGRPKKEHLETSIKSQDGHTPMKKQTSEELRETMVRKETVDCTHYRLDMDPNAPFGQCACGHPKGRHSVEALSKGSANASRNEAHSFKSSPVRPPPES</sequence>
<dbReference type="EMBL" id="HBIZ01045002">
    <property type="protein sequence ID" value="CAE0776149.1"/>
    <property type="molecule type" value="Transcribed_RNA"/>
</dbReference>
<evidence type="ECO:0000313" key="2">
    <source>
        <dbReference type="EMBL" id="CAE0776149.1"/>
    </source>
</evidence>
<feature type="region of interest" description="Disordered" evidence="1">
    <location>
        <begin position="345"/>
        <end position="382"/>
    </location>
</feature>
<proteinExistence type="predicted"/>
<feature type="compositionally biased region" description="Polar residues" evidence="1">
    <location>
        <begin position="28"/>
        <end position="39"/>
    </location>
</feature>
<reference evidence="2" key="1">
    <citation type="submission" date="2021-01" db="EMBL/GenBank/DDBJ databases">
        <authorList>
            <person name="Corre E."/>
            <person name="Pelletier E."/>
            <person name="Niang G."/>
            <person name="Scheremetjew M."/>
            <person name="Finn R."/>
            <person name="Kale V."/>
            <person name="Holt S."/>
            <person name="Cochrane G."/>
            <person name="Meng A."/>
            <person name="Brown T."/>
            <person name="Cohen L."/>
        </authorList>
    </citation>
    <scope>NUCLEOTIDE SEQUENCE</scope>
    <source>
        <strain evidence="2">CCMP645</strain>
    </source>
</reference>
<dbReference type="AlphaFoldDB" id="A0A7S4F723"/>
<feature type="compositionally biased region" description="Basic and acidic residues" evidence="1">
    <location>
        <begin position="40"/>
        <end position="67"/>
    </location>
</feature>
<organism evidence="2">
    <name type="scientific">Chrysotila carterae</name>
    <name type="common">Marine alga</name>
    <name type="synonym">Syracosphaera carterae</name>
    <dbReference type="NCBI Taxonomy" id="13221"/>
    <lineage>
        <taxon>Eukaryota</taxon>
        <taxon>Haptista</taxon>
        <taxon>Haptophyta</taxon>
        <taxon>Prymnesiophyceae</taxon>
        <taxon>Isochrysidales</taxon>
        <taxon>Isochrysidaceae</taxon>
        <taxon>Chrysotila</taxon>
    </lineage>
</organism>
<name>A0A7S4F723_CHRCT</name>
<gene>
    <name evidence="2" type="ORF">PCAR00345_LOCUS28785</name>
</gene>